<name>A0A1N7KA54_9RHOB</name>
<dbReference type="GO" id="GO:0034431">
    <property type="term" value="F:bis(5'-adenosyl)-hexaphosphatase activity"/>
    <property type="evidence" value="ECO:0007669"/>
    <property type="project" value="TreeGrafter"/>
</dbReference>
<dbReference type="GO" id="GO:1901907">
    <property type="term" value="P:diadenosine pentaphosphate catabolic process"/>
    <property type="evidence" value="ECO:0007669"/>
    <property type="project" value="TreeGrafter"/>
</dbReference>
<evidence type="ECO:0000256" key="2">
    <source>
        <dbReference type="ARBA" id="ARBA00022723"/>
    </source>
</evidence>
<evidence type="ECO:0000256" key="3">
    <source>
        <dbReference type="ARBA" id="ARBA00022801"/>
    </source>
</evidence>
<comment type="cofactor">
    <cofactor evidence="1">
        <name>Mg(2+)</name>
        <dbReference type="ChEBI" id="CHEBI:18420"/>
    </cofactor>
</comment>
<dbReference type="STRING" id="1086013.SAMN05421774_101301"/>
<proteinExistence type="predicted"/>
<keyword evidence="3" id="KW-0378">Hydrolase</keyword>
<feature type="domain" description="Nudix hydrolase" evidence="6">
    <location>
        <begin position="15"/>
        <end position="145"/>
    </location>
</feature>
<dbReference type="GO" id="GO:0008486">
    <property type="term" value="F:diphosphoinositol-polyphosphate diphosphatase activity"/>
    <property type="evidence" value="ECO:0007669"/>
    <property type="project" value="TreeGrafter"/>
</dbReference>
<dbReference type="OrthoDB" id="7066910at2"/>
<dbReference type="CDD" id="cd04666">
    <property type="entry name" value="NUDIX_DIPP2_like_Nudt4"/>
    <property type="match status" value="1"/>
</dbReference>
<dbReference type="GO" id="GO:1901909">
    <property type="term" value="P:diadenosine hexaphosphate catabolic process"/>
    <property type="evidence" value="ECO:0007669"/>
    <property type="project" value="TreeGrafter"/>
</dbReference>
<dbReference type="InterPro" id="IPR000086">
    <property type="entry name" value="NUDIX_hydrolase_dom"/>
</dbReference>
<reference evidence="7 8" key="1">
    <citation type="submission" date="2017-01" db="EMBL/GenBank/DDBJ databases">
        <authorList>
            <person name="Mah S.A."/>
            <person name="Swanson W.J."/>
            <person name="Moy G.W."/>
            <person name="Vacquier V.D."/>
        </authorList>
    </citation>
    <scope>NUCLEOTIDE SEQUENCE [LARGE SCALE GENOMIC DNA]</scope>
    <source>
        <strain evidence="7 8">DSM 26375</strain>
    </source>
</reference>
<dbReference type="InterPro" id="IPR015797">
    <property type="entry name" value="NUDIX_hydrolase-like_dom_sf"/>
</dbReference>
<keyword evidence="4" id="KW-0460">Magnesium</keyword>
<dbReference type="InterPro" id="IPR047198">
    <property type="entry name" value="DDP-like_NUDIX"/>
</dbReference>
<sequence>MPQPDPAIRPRPGAHLQYAALCWRLKAGRVEVLLITSRETGRWLIPRGWPMAGHSPPETARIEAWEEAGVCGTAGSDCIGVYSYAKGRAPESLRLCQVQVYPLAVSRLAKTFPEQHQRRRKWFTPRKAARKVANEGLAALLDRFDPFASPLERATPLETAPPEGHFRISPGTESAHDPL</sequence>
<dbReference type="Pfam" id="PF00293">
    <property type="entry name" value="NUDIX"/>
    <property type="match status" value="1"/>
</dbReference>
<dbReference type="Gene3D" id="3.90.79.10">
    <property type="entry name" value="Nucleoside Triphosphate Pyrophosphohydrolase"/>
    <property type="match status" value="1"/>
</dbReference>
<dbReference type="PANTHER" id="PTHR12629:SF0">
    <property type="entry name" value="DIPHOSPHOINOSITOL-POLYPHOSPHATE DIPHOSPHATASE"/>
    <property type="match status" value="1"/>
</dbReference>
<evidence type="ECO:0000313" key="8">
    <source>
        <dbReference type="Proteomes" id="UP000186141"/>
    </source>
</evidence>
<evidence type="ECO:0000313" key="7">
    <source>
        <dbReference type="EMBL" id="SIS58475.1"/>
    </source>
</evidence>
<evidence type="ECO:0000256" key="4">
    <source>
        <dbReference type="ARBA" id="ARBA00022842"/>
    </source>
</evidence>
<dbReference type="GO" id="GO:1901911">
    <property type="term" value="P:adenosine 5'-(hexahydrogen pentaphosphate) catabolic process"/>
    <property type="evidence" value="ECO:0007669"/>
    <property type="project" value="TreeGrafter"/>
</dbReference>
<dbReference type="SUPFAM" id="SSF55811">
    <property type="entry name" value="Nudix"/>
    <property type="match status" value="1"/>
</dbReference>
<dbReference type="GO" id="GO:0071543">
    <property type="term" value="P:diphosphoinositol polyphosphate metabolic process"/>
    <property type="evidence" value="ECO:0007669"/>
    <property type="project" value="TreeGrafter"/>
</dbReference>
<dbReference type="RefSeq" id="WP_076527997.1">
    <property type="nucleotide sequence ID" value="NZ_BMEH01000001.1"/>
</dbReference>
<dbReference type="EMBL" id="FTOT01000001">
    <property type="protein sequence ID" value="SIS58475.1"/>
    <property type="molecule type" value="Genomic_DNA"/>
</dbReference>
<dbReference type="GO" id="GO:0005737">
    <property type="term" value="C:cytoplasm"/>
    <property type="evidence" value="ECO:0007669"/>
    <property type="project" value="TreeGrafter"/>
</dbReference>
<dbReference type="PROSITE" id="PS51462">
    <property type="entry name" value="NUDIX"/>
    <property type="match status" value="1"/>
</dbReference>
<feature type="region of interest" description="Disordered" evidence="5">
    <location>
        <begin position="154"/>
        <end position="179"/>
    </location>
</feature>
<gene>
    <name evidence="7" type="ORF">SAMN05421774_101301</name>
</gene>
<dbReference type="PANTHER" id="PTHR12629">
    <property type="entry name" value="DIPHOSPHOINOSITOL POLYPHOSPHATE PHOSPHOHYDROLASE"/>
    <property type="match status" value="1"/>
</dbReference>
<dbReference type="Proteomes" id="UP000186141">
    <property type="component" value="Unassembled WGS sequence"/>
</dbReference>
<evidence type="ECO:0000259" key="6">
    <source>
        <dbReference type="PROSITE" id="PS51462"/>
    </source>
</evidence>
<dbReference type="GO" id="GO:0046872">
    <property type="term" value="F:metal ion binding"/>
    <property type="evidence" value="ECO:0007669"/>
    <property type="project" value="UniProtKB-KW"/>
</dbReference>
<evidence type="ECO:0000256" key="1">
    <source>
        <dbReference type="ARBA" id="ARBA00001946"/>
    </source>
</evidence>
<evidence type="ECO:0000256" key="5">
    <source>
        <dbReference type="SAM" id="MobiDB-lite"/>
    </source>
</evidence>
<dbReference type="GO" id="GO:0000298">
    <property type="term" value="F:endopolyphosphatase activity"/>
    <property type="evidence" value="ECO:0007669"/>
    <property type="project" value="TreeGrafter"/>
</dbReference>
<dbReference type="GO" id="GO:0034432">
    <property type="term" value="F:bis(5'-adenosyl)-pentaphosphatase activity"/>
    <property type="evidence" value="ECO:0007669"/>
    <property type="project" value="TreeGrafter"/>
</dbReference>
<protein>
    <submittedName>
        <fullName evidence="7">NUDIX domain-containing protein</fullName>
    </submittedName>
</protein>
<accession>A0A1N7KA54</accession>
<keyword evidence="8" id="KW-1185">Reference proteome</keyword>
<keyword evidence="2" id="KW-0479">Metal-binding</keyword>
<organism evidence="7 8">
    <name type="scientific">Gemmobacter megaterium</name>
    <dbReference type="NCBI Taxonomy" id="1086013"/>
    <lineage>
        <taxon>Bacteria</taxon>
        <taxon>Pseudomonadati</taxon>
        <taxon>Pseudomonadota</taxon>
        <taxon>Alphaproteobacteria</taxon>
        <taxon>Rhodobacterales</taxon>
        <taxon>Paracoccaceae</taxon>
        <taxon>Gemmobacter</taxon>
    </lineage>
</organism>
<dbReference type="AlphaFoldDB" id="A0A1N7KA54"/>